<keyword evidence="1" id="KW-0732">Signal</keyword>
<accession>A0A011PQA6</accession>
<evidence type="ECO:0000256" key="1">
    <source>
        <dbReference type="SAM" id="SignalP"/>
    </source>
</evidence>
<evidence type="ECO:0000313" key="2">
    <source>
        <dbReference type="EMBL" id="EXI68489.1"/>
    </source>
</evidence>
<dbReference type="EMBL" id="JFAX01000005">
    <property type="protein sequence ID" value="EXI68489.1"/>
    <property type="molecule type" value="Genomic_DNA"/>
</dbReference>
<proteinExistence type="predicted"/>
<dbReference type="STRING" id="1454001.AW08_01271"/>
<dbReference type="AlphaFoldDB" id="A0A011PQA6"/>
<keyword evidence="3" id="KW-1185">Reference proteome</keyword>
<feature type="chain" id="PRO_5001461439" description="PEP-CTERM protein-sorting domain-containing protein" evidence="1">
    <location>
        <begin position="26"/>
        <end position="237"/>
    </location>
</feature>
<protein>
    <recommendedName>
        <fullName evidence="4">PEP-CTERM protein-sorting domain-containing protein</fullName>
    </recommendedName>
</protein>
<feature type="signal peptide" evidence="1">
    <location>
        <begin position="1"/>
        <end position="25"/>
    </location>
</feature>
<name>A0A011PQA6_9PROT</name>
<dbReference type="PATRIC" id="fig|1454001.3.peg.1294"/>
<evidence type="ECO:0000313" key="3">
    <source>
        <dbReference type="Proteomes" id="UP000020218"/>
    </source>
</evidence>
<organism evidence="2 3">
    <name type="scientific">Candidatus Accumulibacter adjunctus</name>
    <dbReference type="NCBI Taxonomy" id="1454001"/>
    <lineage>
        <taxon>Bacteria</taxon>
        <taxon>Pseudomonadati</taxon>
        <taxon>Pseudomonadota</taxon>
        <taxon>Betaproteobacteria</taxon>
        <taxon>Candidatus Accumulibacter</taxon>
    </lineage>
</organism>
<comment type="caution">
    <text evidence="2">The sequence shown here is derived from an EMBL/GenBank/DDBJ whole genome shotgun (WGS) entry which is preliminary data.</text>
</comment>
<gene>
    <name evidence="2" type="ORF">AW08_01271</name>
</gene>
<reference evidence="2" key="1">
    <citation type="submission" date="2014-02" db="EMBL/GenBank/DDBJ databases">
        <title>Expanding our view of genomic diversity in Candidatus Accumulibacter clades.</title>
        <authorList>
            <person name="Skennerton C.T."/>
            <person name="Barr J.J."/>
            <person name="Slater F.R."/>
            <person name="Bond P.L."/>
            <person name="Tyson G.W."/>
        </authorList>
    </citation>
    <scope>NUCLEOTIDE SEQUENCE [LARGE SCALE GENOMIC DNA]</scope>
</reference>
<evidence type="ECO:0008006" key="4">
    <source>
        <dbReference type="Google" id="ProtNLM"/>
    </source>
</evidence>
<dbReference type="Proteomes" id="UP000020218">
    <property type="component" value="Unassembled WGS sequence"/>
</dbReference>
<sequence length="237" mass="24637">MTTKPIPLTFIGAAILLALAPPVHAQAVPIGLFPTGVDANSSARPDGTNELHYDLIAAPAPMPPGVPIVNAGPSFPVSPGGPWLADSPVTGSPCDAPTSRWIAPTQIDILANGIATIHPFGGYTYRTTFDLTGFDPTTAVIAGCWAADNAGTDILINASPTFQSALGFTGWTPFTIAAGFLPNLNDLDFAVFNAIGPSGLRVVFTEATAQRLVAEPWSLALVGMALTGLGMFRWRQL</sequence>